<feature type="domain" description="Transposable element P transposase-like GTP-binding insertion" evidence="1">
    <location>
        <begin position="7"/>
        <end position="87"/>
    </location>
</feature>
<dbReference type="InterPro" id="IPR048366">
    <property type="entry name" value="TNP-like_GBD"/>
</dbReference>
<reference evidence="2" key="2">
    <citation type="journal article" date="2023" name="BMC Genomics">
        <title>Pest status, molecular evolution, and epigenetic factors derived from the genome assembly of Frankliniella fusca, a thysanopteran phytovirus vector.</title>
        <authorList>
            <person name="Catto M.A."/>
            <person name="Labadie P.E."/>
            <person name="Jacobson A.L."/>
            <person name="Kennedy G.G."/>
            <person name="Srinivasan R."/>
            <person name="Hunt B.G."/>
        </authorList>
    </citation>
    <scope>NUCLEOTIDE SEQUENCE</scope>
    <source>
        <strain evidence="2">PL_HMW_Pooled</strain>
    </source>
</reference>
<organism evidence="2 3">
    <name type="scientific">Frankliniella fusca</name>
    <dbReference type="NCBI Taxonomy" id="407009"/>
    <lineage>
        <taxon>Eukaryota</taxon>
        <taxon>Metazoa</taxon>
        <taxon>Ecdysozoa</taxon>
        <taxon>Arthropoda</taxon>
        <taxon>Hexapoda</taxon>
        <taxon>Insecta</taxon>
        <taxon>Pterygota</taxon>
        <taxon>Neoptera</taxon>
        <taxon>Paraneoptera</taxon>
        <taxon>Thysanoptera</taxon>
        <taxon>Terebrantia</taxon>
        <taxon>Thripoidea</taxon>
        <taxon>Thripidae</taxon>
        <taxon>Frankliniella</taxon>
    </lineage>
</organism>
<name>A0AAE1HBS2_9NEOP</name>
<gene>
    <name evidence="2" type="ORF">KUF71_026318</name>
</gene>
<dbReference type="EMBL" id="JAHWGI010000874">
    <property type="protein sequence ID" value="KAK3918098.1"/>
    <property type="molecule type" value="Genomic_DNA"/>
</dbReference>
<evidence type="ECO:0000259" key="1">
    <source>
        <dbReference type="Pfam" id="PF21788"/>
    </source>
</evidence>
<evidence type="ECO:0000313" key="2">
    <source>
        <dbReference type="EMBL" id="KAK3918098.1"/>
    </source>
</evidence>
<evidence type="ECO:0000313" key="3">
    <source>
        <dbReference type="Proteomes" id="UP001219518"/>
    </source>
</evidence>
<dbReference type="Proteomes" id="UP001219518">
    <property type="component" value="Unassembled WGS sequence"/>
</dbReference>
<protein>
    <submittedName>
        <fullName evidence="2">MLO-like protein 13</fullName>
    </submittedName>
</protein>
<dbReference type="AlphaFoldDB" id="A0AAE1HBS2"/>
<dbReference type="Pfam" id="PF21788">
    <property type="entry name" value="TNP-like_GBD"/>
    <property type="match status" value="1"/>
</dbReference>
<proteinExistence type="predicted"/>
<reference evidence="2" key="1">
    <citation type="submission" date="2021-07" db="EMBL/GenBank/DDBJ databases">
        <authorList>
            <person name="Catto M.A."/>
            <person name="Jacobson A."/>
            <person name="Kennedy G."/>
            <person name="Labadie P."/>
            <person name="Hunt B.G."/>
            <person name="Srinivasan R."/>
        </authorList>
    </citation>
    <scope>NUCLEOTIDE SEQUENCE</scope>
    <source>
        <strain evidence="2">PL_HMW_Pooled</strain>
        <tissue evidence="2">Head</tissue>
    </source>
</reference>
<keyword evidence="3" id="KW-1185">Reference proteome</keyword>
<sequence>MLASTLEFGGGRVAKWRHLIEYFKLDECLYKMSPLTYKHLNPQGIDKMKVSYAAQTLSQSRATAGKTFHALSNNLAHSLPFADFCNTCGIPYNDVDDSLV</sequence>
<accession>A0AAE1HBS2</accession>
<comment type="caution">
    <text evidence="2">The sequence shown here is derived from an EMBL/GenBank/DDBJ whole genome shotgun (WGS) entry which is preliminary data.</text>
</comment>